<comment type="caution">
    <text evidence="6">The sequence shown here is derived from an EMBL/GenBank/DDBJ whole genome shotgun (WGS) entry which is preliminary data.</text>
</comment>
<proteinExistence type="predicted"/>
<dbReference type="PROSITE" id="PS51125">
    <property type="entry name" value="NHL"/>
    <property type="match status" value="1"/>
</dbReference>
<dbReference type="eggNOG" id="COG3391">
    <property type="taxonomic scope" value="Bacteria"/>
</dbReference>
<dbReference type="Gene3D" id="2.130.10.10">
    <property type="entry name" value="YVTN repeat-like/Quinoprotein amine dehydrogenase"/>
    <property type="match status" value="3"/>
</dbReference>
<dbReference type="InterPro" id="IPR048433">
    <property type="entry name" value="YNCE-like_beta-prop"/>
</dbReference>
<feature type="chain" id="PRO_5004978278" description="YNCE-like beta-propeller domain-containing protein" evidence="4">
    <location>
        <begin position="20"/>
        <end position="314"/>
    </location>
</feature>
<name>X7F9X1_9RHOB</name>
<organism evidence="6 7">
    <name type="scientific">Roseivivax isoporae LMG 25204</name>
    <dbReference type="NCBI Taxonomy" id="1449351"/>
    <lineage>
        <taxon>Bacteria</taxon>
        <taxon>Pseudomonadati</taxon>
        <taxon>Pseudomonadota</taxon>
        <taxon>Alphaproteobacteria</taxon>
        <taxon>Rhodobacterales</taxon>
        <taxon>Roseobacteraceae</taxon>
        <taxon>Roseivivax</taxon>
    </lineage>
</organism>
<dbReference type="AlphaFoldDB" id="X7F9X1"/>
<dbReference type="Pfam" id="PF01436">
    <property type="entry name" value="NHL"/>
    <property type="match status" value="1"/>
</dbReference>
<dbReference type="PANTHER" id="PTHR47197">
    <property type="entry name" value="PROTEIN NIRF"/>
    <property type="match status" value="1"/>
</dbReference>
<feature type="repeat" description="NHL" evidence="3">
    <location>
        <begin position="93"/>
        <end position="122"/>
    </location>
</feature>
<dbReference type="Pfam" id="PF21783">
    <property type="entry name" value="YNCE"/>
    <property type="match status" value="1"/>
</dbReference>
<dbReference type="Proteomes" id="UP000023430">
    <property type="component" value="Unassembled WGS sequence"/>
</dbReference>
<evidence type="ECO:0000256" key="1">
    <source>
        <dbReference type="ARBA" id="ARBA00022729"/>
    </source>
</evidence>
<evidence type="ECO:0000256" key="2">
    <source>
        <dbReference type="ARBA" id="ARBA00022737"/>
    </source>
</evidence>
<feature type="signal peptide" evidence="4">
    <location>
        <begin position="1"/>
        <end position="19"/>
    </location>
</feature>
<keyword evidence="7" id="KW-1185">Reference proteome</keyword>
<evidence type="ECO:0000259" key="5">
    <source>
        <dbReference type="Pfam" id="PF21783"/>
    </source>
</evidence>
<gene>
    <name evidence="6" type="ORF">RISW2_22100</name>
</gene>
<accession>X7F9X1</accession>
<dbReference type="RefSeq" id="WP_043768308.1">
    <property type="nucleotide sequence ID" value="NZ_JAME01000008.1"/>
</dbReference>
<dbReference type="PANTHER" id="PTHR47197:SF3">
    <property type="entry name" value="DIHYDRO-HEME D1 DEHYDROGENASE"/>
    <property type="match status" value="1"/>
</dbReference>
<dbReference type="InterPro" id="IPR011048">
    <property type="entry name" value="Haem_d1_sf"/>
</dbReference>
<dbReference type="InterPro" id="IPR015943">
    <property type="entry name" value="WD40/YVTN_repeat-like_dom_sf"/>
</dbReference>
<dbReference type="InterPro" id="IPR051200">
    <property type="entry name" value="Host-pathogen_enzymatic-act"/>
</dbReference>
<evidence type="ECO:0000313" key="7">
    <source>
        <dbReference type="Proteomes" id="UP000023430"/>
    </source>
</evidence>
<dbReference type="OrthoDB" id="195736at2"/>
<keyword evidence="2" id="KW-0677">Repeat</keyword>
<dbReference type="InterPro" id="IPR011964">
    <property type="entry name" value="YVTN_b-propeller_repeat"/>
</dbReference>
<sequence length="314" mass="32161">MRRGRDLLLLIPFLAVTQAAGDTAYVTNQNGGTLSVVDLDSRETLGEVPLPGEPAGIAVTPDALFTVSAGSTAVRRLDPVTFATVAETLLDGGPTGIAADAARGRVFVSDWYNARIWVLSAADLSPVTELATGAAPAGLALSPDGRWLAAAVRDGDAVALFDAATLEPHATATVGTRPFGLRFAPDGRLFVGNVGSNDVTIVDPVSAETRATVPVGDRPYGVAFAGGRAFVTNQYANTVSVIDLDRLEVTATLDVGEYPEGVDATSDGAMIVVANWFDNSVSLIDAATLDVSGAIAVGDGPRAFGTFVLGGGTE</sequence>
<evidence type="ECO:0000256" key="4">
    <source>
        <dbReference type="SAM" id="SignalP"/>
    </source>
</evidence>
<dbReference type="EMBL" id="JAME01000008">
    <property type="protein sequence ID" value="ETX29580.1"/>
    <property type="molecule type" value="Genomic_DNA"/>
</dbReference>
<dbReference type="SUPFAM" id="SSF51004">
    <property type="entry name" value="C-terminal (heme d1) domain of cytochrome cd1-nitrite reductase"/>
    <property type="match status" value="1"/>
</dbReference>
<keyword evidence="1 4" id="KW-0732">Signal</keyword>
<dbReference type="NCBIfam" id="TIGR02276">
    <property type="entry name" value="beta_rpt_yvtn"/>
    <property type="match status" value="3"/>
</dbReference>
<evidence type="ECO:0000313" key="6">
    <source>
        <dbReference type="EMBL" id="ETX29580.1"/>
    </source>
</evidence>
<dbReference type="InterPro" id="IPR001258">
    <property type="entry name" value="NHL_repeat"/>
</dbReference>
<reference evidence="6 7" key="1">
    <citation type="submission" date="2014-01" db="EMBL/GenBank/DDBJ databases">
        <title>Roseivivax isoporae LMG 25204 Genome Sequencing.</title>
        <authorList>
            <person name="Lai Q."/>
            <person name="Li G."/>
            <person name="Shao Z."/>
        </authorList>
    </citation>
    <scope>NUCLEOTIDE SEQUENCE [LARGE SCALE GENOMIC DNA]</scope>
    <source>
        <strain evidence="6 7">LMG 25204</strain>
    </source>
</reference>
<evidence type="ECO:0000256" key="3">
    <source>
        <dbReference type="PROSITE-ProRule" id="PRU00504"/>
    </source>
</evidence>
<dbReference type="STRING" id="1449351.RISW2_22100"/>
<feature type="domain" description="YNCE-like beta-propeller" evidence="5">
    <location>
        <begin position="229"/>
        <end position="304"/>
    </location>
</feature>
<protein>
    <recommendedName>
        <fullName evidence="5">YNCE-like beta-propeller domain-containing protein</fullName>
    </recommendedName>
</protein>